<dbReference type="SUPFAM" id="SSF49899">
    <property type="entry name" value="Concanavalin A-like lectins/glucanases"/>
    <property type="match status" value="1"/>
</dbReference>
<dbReference type="GO" id="GO:0048188">
    <property type="term" value="C:Set1C/COMPASS complex"/>
    <property type="evidence" value="ECO:0007669"/>
    <property type="project" value="InterPro"/>
</dbReference>
<dbReference type="GO" id="GO:0000976">
    <property type="term" value="F:transcription cis-regulatory region binding"/>
    <property type="evidence" value="ECO:0007669"/>
    <property type="project" value="TreeGrafter"/>
</dbReference>
<evidence type="ECO:0000313" key="5">
    <source>
        <dbReference type="EMBL" id="EGV65310.1"/>
    </source>
</evidence>
<dbReference type="InterPro" id="IPR037353">
    <property type="entry name" value="ASH2"/>
</dbReference>
<keyword evidence="6" id="KW-1185">Reference proteome</keyword>
<sequence length="408" mass="46300">MEIEPQVKEEEKTEIEVQAPTHTLTKKRRVIVEPRLKPVSYKASDLKVGNSISRTPAAIINSMQFFTNEDNPLNRRGYKYKPCKPNPELKSTMYSTTDLPPYCVRPSYFDKSSGILLDTNVTSVSNTSGWRSIRSNVGVREGKWYFEFKVLSGNDGTGHVRLGVGRREASLEAPIGCDGYGYGIRDVNGQKVTLSRPKPFMDEGFKTGDVMGVLIDLPSLEDHYKSFEQELKAAENKFNVHGNIVRDQIPIKYKSSLYFEQFEFTPIENMTKLLNPIKVIGERLSSFDEDIQLPKIPGSSLKVYKNGKLMGTMFEELFSFLPIPGNLAQIQNQSFRDCDDGTLGYYPMISVYNQAVVEMNAGPEFALKELPQGVRPLCERYDEHVVEQWYFDLVDEVESQYLDGLEGQ</sequence>
<dbReference type="eggNOG" id="KOG2626">
    <property type="taxonomic scope" value="Eukaryota"/>
</dbReference>
<dbReference type="InterPro" id="IPR001870">
    <property type="entry name" value="B30.2/SPRY"/>
</dbReference>
<dbReference type="GeneID" id="18246795"/>
<dbReference type="Proteomes" id="UP000000707">
    <property type="component" value="Unassembled WGS sequence"/>
</dbReference>
<reference evidence="5 6" key="1">
    <citation type="journal article" date="2011" name="Proc. Natl. Acad. Sci. U.S.A.">
        <title>Comparative genomics of xylose-fermenting fungi for enhanced biofuel production.</title>
        <authorList>
            <person name="Wohlbach D.J."/>
            <person name="Kuo A."/>
            <person name="Sato T.K."/>
            <person name="Potts K.M."/>
            <person name="Salamov A.A."/>
            <person name="LaButti K.M."/>
            <person name="Sun H."/>
            <person name="Clum A."/>
            <person name="Pangilinan J.L."/>
            <person name="Lindquist E.A."/>
            <person name="Lucas S."/>
            <person name="Lapidus A."/>
            <person name="Jin M."/>
            <person name="Gunawan C."/>
            <person name="Balan V."/>
            <person name="Dale B.E."/>
            <person name="Jeffries T.W."/>
            <person name="Zinkel R."/>
            <person name="Barry K.W."/>
            <person name="Grigoriev I.V."/>
            <person name="Gasch A.P."/>
        </authorList>
    </citation>
    <scope>NUCLEOTIDE SEQUENCE [LARGE SCALE GENOMIC DNA]</scope>
    <source>
        <strain evidence="6">ATCC 10573 / BCRC 21748 / CBS 615 / JCM 9827 / NBRC 10315 / NRRL Y-1498 / VKM Y-70</strain>
    </source>
</reference>
<dbReference type="Gene3D" id="2.60.120.920">
    <property type="match status" value="1"/>
</dbReference>
<comment type="subcellular location">
    <subcellularLocation>
        <location evidence="1">Nucleus</location>
    </subcellularLocation>
</comment>
<dbReference type="EMBL" id="GL996514">
    <property type="protein sequence ID" value="EGV65310.1"/>
    <property type="molecule type" value="Genomic_DNA"/>
</dbReference>
<keyword evidence="2" id="KW-0539">Nucleus</keyword>
<dbReference type="InterPro" id="IPR013320">
    <property type="entry name" value="ConA-like_dom_sf"/>
</dbReference>
<evidence type="ECO:0000256" key="1">
    <source>
        <dbReference type="ARBA" id="ARBA00004123"/>
    </source>
</evidence>
<gene>
    <name evidence="5" type="ORF">CANTEDRAFT_113033</name>
</gene>
<dbReference type="CDD" id="cd12872">
    <property type="entry name" value="SPRY_Ash2"/>
    <property type="match status" value="1"/>
</dbReference>
<dbReference type="OrthoDB" id="10266026at2759"/>
<organism evidence="6">
    <name type="scientific">Candida tenuis (strain ATCC 10573 / BCRC 21748 / CBS 615 / JCM 9827 / NBRC 10315 / NRRL Y-1498 / VKM Y-70)</name>
    <name type="common">Yeast</name>
    <name type="synonym">Yamadazyma tenuis</name>
    <dbReference type="NCBI Taxonomy" id="590646"/>
    <lineage>
        <taxon>Eukaryota</taxon>
        <taxon>Fungi</taxon>
        <taxon>Dikarya</taxon>
        <taxon>Ascomycota</taxon>
        <taxon>Saccharomycotina</taxon>
        <taxon>Pichiomycetes</taxon>
        <taxon>Debaryomycetaceae</taxon>
        <taxon>Yamadazyma</taxon>
    </lineage>
</organism>
<dbReference type="InterPro" id="IPR043136">
    <property type="entry name" value="B30.2/SPRY_sf"/>
</dbReference>
<protein>
    <recommendedName>
        <fullName evidence="4">B30.2/SPRY domain-containing protein</fullName>
    </recommendedName>
</protein>
<dbReference type="HOGENOM" id="CLU_014420_4_0_1"/>
<proteinExistence type="inferred from homology"/>
<feature type="domain" description="B30.2/SPRY" evidence="4">
    <location>
        <begin position="84"/>
        <end position="271"/>
    </location>
</feature>
<dbReference type="SMART" id="SM00449">
    <property type="entry name" value="SPRY"/>
    <property type="match status" value="1"/>
</dbReference>
<dbReference type="PANTHER" id="PTHR10598">
    <property type="entry name" value="SET1/ASH2 HISTONE METHYLTRANSFERASE COMPLEX SUBUNIT ASH2"/>
    <property type="match status" value="1"/>
</dbReference>
<name>G3B041_CANTC</name>
<dbReference type="Pfam" id="PF00622">
    <property type="entry name" value="SPRY"/>
    <property type="match status" value="1"/>
</dbReference>
<evidence type="ECO:0000259" key="4">
    <source>
        <dbReference type="PROSITE" id="PS50188"/>
    </source>
</evidence>
<accession>G3B041</accession>
<dbReference type="KEGG" id="cten:18246795"/>
<evidence type="ECO:0000256" key="2">
    <source>
        <dbReference type="ARBA" id="ARBA00023242"/>
    </source>
</evidence>
<dbReference type="InterPro" id="IPR003877">
    <property type="entry name" value="SPRY_dom"/>
</dbReference>
<dbReference type="AlphaFoldDB" id="G3B041"/>
<dbReference type="STRING" id="590646.G3B041"/>
<dbReference type="PROSITE" id="PS50188">
    <property type="entry name" value="B302_SPRY"/>
    <property type="match status" value="1"/>
</dbReference>
<comment type="similarity">
    <text evidence="3">Belongs to the cclA family.</text>
</comment>
<evidence type="ECO:0000256" key="3">
    <source>
        <dbReference type="ARBA" id="ARBA00038149"/>
    </source>
</evidence>
<dbReference type="PANTHER" id="PTHR10598:SF0">
    <property type="entry name" value="SET1_ASH2 HISTONE METHYLTRANSFERASE COMPLEX SUBUNIT ASH2"/>
    <property type="match status" value="1"/>
</dbReference>
<evidence type="ECO:0000313" key="6">
    <source>
        <dbReference type="Proteomes" id="UP000000707"/>
    </source>
</evidence>